<dbReference type="EMBL" id="CP010525">
    <property type="protein sequence ID" value="AJO22866.1"/>
    <property type="molecule type" value="Genomic_DNA"/>
</dbReference>
<dbReference type="PATRIC" id="fig|1398.18.peg.2068"/>
<dbReference type="GeneID" id="93259741"/>
<dbReference type="EMBL" id="LQYI01000024">
    <property type="protein sequence ID" value="KYC71656.1"/>
    <property type="molecule type" value="Genomic_DNA"/>
</dbReference>
<protein>
    <submittedName>
        <fullName evidence="2">Uncharacterized protein</fullName>
    </submittedName>
</protein>
<dbReference type="InterPro" id="IPR049615">
    <property type="entry name" value="BH0509-like"/>
</dbReference>
<dbReference type="Proteomes" id="UP000075304">
    <property type="component" value="Unassembled WGS sequence"/>
</dbReference>
<dbReference type="AlphaFoldDB" id="A0A0C5C7N5"/>
<keyword evidence="3" id="KW-1185">Reference proteome</keyword>
<evidence type="ECO:0000313" key="3">
    <source>
        <dbReference type="Proteomes" id="UP000032024"/>
    </source>
</evidence>
<organism evidence="2 4">
    <name type="scientific">Heyndrickxia coagulans</name>
    <name type="common">Weizmannia coagulans</name>
    <dbReference type="NCBI Taxonomy" id="1398"/>
    <lineage>
        <taxon>Bacteria</taxon>
        <taxon>Bacillati</taxon>
        <taxon>Bacillota</taxon>
        <taxon>Bacilli</taxon>
        <taxon>Bacillales</taxon>
        <taxon>Bacillaceae</taxon>
        <taxon>Heyndrickxia</taxon>
    </lineage>
</organism>
<dbReference type="Proteomes" id="UP000032024">
    <property type="component" value="Chromosome"/>
</dbReference>
<dbReference type="RefSeq" id="WP_035184746.1">
    <property type="nucleotide sequence ID" value="NZ_CP010525.1"/>
</dbReference>
<name>A0A0C5C7N5_HEYCO</name>
<dbReference type="STRING" id="1398.AB434_3217"/>
<evidence type="ECO:0000313" key="2">
    <source>
        <dbReference type="EMBL" id="KYC71656.1"/>
    </source>
</evidence>
<evidence type="ECO:0000313" key="4">
    <source>
        <dbReference type="Proteomes" id="UP000075304"/>
    </source>
</evidence>
<dbReference type="NCBIfam" id="NF033562">
    <property type="entry name" value="BH0509_fam"/>
    <property type="match status" value="1"/>
</dbReference>
<proteinExistence type="predicted"/>
<reference evidence="3" key="2">
    <citation type="submission" date="2015-01" db="EMBL/GenBank/DDBJ databases">
        <title>Comparative genome analysis of Bacillus coagulans HM-08, Clostridium butyricum HM-68, Bacillus subtilis HM-66 and Bacillus paralicheniformis BL-09.</title>
        <authorList>
            <person name="Zhang H."/>
        </authorList>
    </citation>
    <scope>NUCLEOTIDE SEQUENCE [LARGE SCALE GENOMIC DNA]</scope>
    <source>
        <strain evidence="3">HM-08</strain>
    </source>
</reference>
<evidence type="ECO:0000313" key="1">
    <source>
        <dbReference type="EMBL" id="AJO22866.1"/>
    </source>
</evidence>
<reference evidence="2 4" key="3">
    <citation type="submission" date="2016-01" db="EMBL/GenBank/DDBJ databases">
        <title>Genome Sequences of Twelve Sporeforming Bacillus Species Isolated from Foods.</title>
        <authorList>
            <person name="Berendsen E.M."/>
            <person name="Wells-Bennik M.H."/>
            <person name="Krawcyk A.O."/>
            <person name="De Jong A."/>
            <person name="Holsappel S."/>
            <person name="Eijlander R.T."/>
            <person name="Kuipers O.P."/>
        </authorList>
    </citation>
    <scope>NUCLEOTIDE SEQUENCE [LARGE SCALE GENOMIC DNA]</scope>
    <source>
        <strain evidence="2 4">B4099</strain>
    </source>
</reference>
<sequence>MLRKKPVDRKILSQKERLLLIEWLYVITGFTRSFWKEKSDAEIIRLYESNLEMNQMEDEFVR</sequence>
<gene>
    <name evidence="2" type="ORF">B4099_3197</name>
    <name evidence="1" type="ORF">SB48_HM08orf03287</name>
</gene>
<accession>A0A0C5C7N5</accession>
<reference evidence="1" key="1">
    <citation type="submission" date="2015-01" db="EMBL/GenBank/DDBJ databases">
        <title>Comparative genome analysis of Bacillus coagulans HM-08, Clostridium butyricum HM-68, Bacillus subtilis HM-66 and Bacillus licheniformis BL-09.</title>
        <authorList>
            <person name="Zhang H."/>
        </authorList>
    </citation>
    <scope>NUCLEOTIDE SEQUENCE [LARGE SCALE GENOMIC DNA]</scope>
    <source>
        <strain evidence="1">HM-08</strain>
    </source>
</reference>